<feature type="compositionally biased region" description="Polar residues" evidence="1">
    <location>
        <begin position="35"/>
        <end position="48"/>
    </location>
</feature>
<dbReference type="PANTHER" id="PTHR47642">
    <property type="entry name" value="ATP-DEPENDENT DNA HELICASE"/>
    <property type="match status" value="1"/>
</dbReference>
<dbReference type="Proteomes" id="UP000265663">
    <property type="component" value="Unassembled WGS sequence"/>
</dbReference>
<dbReference type="SUPFAM" id="SSF55658">
    <property type="entry name" value="L9 N-domain-like"/>
    <property type="match status" value="1"/>
</dbReference>
<dbReference type="Pfam" id="PF01693">
    <property type="entry name" value="Cauli_VI"/>
    <property type="match status" value="1"/>
</dbReference>
<dbReference type="CDD" id="cd18809">
    <property type="entry name" value="SF1_C_RecD"/>
    <property type="match status" value="1"/>
</dbReference>
<dbReference type="Gene3D" id="3.40.970.10">
    <property type="entry name" value="Ribonuclease H1, N-terminal domain"/>
    <property type="match status" value="1"/>
</dbReference>
<dbReference type="EMBL" id="KE747829">
    <property type="protein sequence ID" value="RMZ72110.1"/>
    <property type="molecule type" value="Genomic_DNA"/>
</dbReference>
<dbReference type="InterPro" id="IPR037056">
    <property type="entry name" value="RNase_H1_N_sf"/>
</dbReference>
<organism evidence="3 4">
    <name type="scientific">Pyrenophora seminiperda CCB06</name>
    <dbReference type="NCBI Taxonomy" id="1302712"/>
    <lineage>
        <taxon>Eukaryota</taxon>
        <taxon>Fungi</taxon>
        <taxon>Dikarya</taxon>
        <taxon>Ascomycota</taxon>
        <taxon>Pezizomycotina</taxon>
        <taxon>Dothideomycetes</taxon>
        <taxon>Pleosporomycetidae</taxon>
        <taxon>Pleosporales</taxon>
        <taxon>Pleosporineae</taxon>
        <taxon>Pleosporaceae</taxon>
        <taxon>Pyrenophora</taxon>
    </lineage>
</organism>
<dbReference type="AlphaFoldDB" id="A0A3M7MCH3"/>
<dbReference type="InterPro" id="IPR027417">
    <property type="entry name" value="P-loop_NTPase"/>
</dbReference>
<dbReference type="SUPFAM" id="SSF52540">
    <property type="entry name" value="P-loop containing nucleoside triphosphate hydrolases"/>
    <property type="match status" value="2"/>
</dbReference>
<evidence type="ECO:0000259" key="2">
    <source>
        <dbReference type="Pfam" id="PF01693"/>
    </source>
</evidence>
<dbReference type="InterPro" id="IPR051055">
    <property type="entry name" value="PIF1_helicase"/>
</dbReference>
<dbReference type="Gene3D" id="3.40.50.300">
    <property type="entry name" value="P-loop containing nucleotide triphosphate hydrolases"/>
    <property type="match status" value="2"/>
</dbReference>
<feature type="compositionally biased region" description="Polar residues" evidence="1">
    <location>
        <begin position="83"/>
        <end position="116"/>
    </location>
</feature>
<feature type="compositionally biased region" description="Polar residues" evidence="1">
    <location>
        <begin position="209"/>
        <end position="219"/>
    </location>
</feature>
<evidence type="ECO:0000313" key="4">
    <source>
        <dbReference type="Proteomes" id="UP000265663"/>
    </source>
</evidence>
<keyword evidence="4" id="KW-1185">Reference proteome</keyword>
<accession>A0A3M7MCH3</accession>
<feature type="region of interest" description="Disordered" evidence="1">
    <location>
        <begin position="32"/>
        <end position="116"/>
    </location>
</feature>
<evidence type="ECO:0000256" key="1">
    <source>
        <dbReference type="SAM" id="MobiDB-lite"/>
    </source>
</evidence>
<dbReference type="InterPro" id="IPR011320">
    <property type="entry name" value="RNase_H1_N"/>
</dbReference>
<feature type="region of interest" description="Disordered" evidence="1">
    <location>
        <begin position="196"/>
        <end position="272"/>
    </location>
</feature>
<dbReference type="OrthoDB" id="432234at2759"/>
<proteinExistence type="predicted"/>
<reference evidence="3 4" key="1">
    <citation type="journal article" date="2014" name="PLoS ONE">
        <title>De novo Genome Assembly of the Fungal Plant Pathogen Pyrenophora semeniperda.</title>
        <authorList>
            <person name="Soliai M.M."/>
            <person name="Meyer S.E."/>
            <person name="Udall J.A."/>
            <person name="Elzinga D.E."/>
            <person name="Hermansen R.A."/>
            <person name="Bodily P.M."/>
            <person name="Hart A.A."/>
            <person name="Coleman C.E."/>
        </authorList>
    </citation>
    <scope>NUCLEOTIDE SEQUENCE [LARGE SCALE GENOMIC DNA]</scope>
    <source>
        <strain evidence="3 4">CCB06</strain>
        <tissue evidence="3">Mycelium</tissue>
    </source>
</reference>
<sequence length="751" mass="84368">MTRAPTTPAYIPYTPLRYSPSVDLLPDEYSGPASVDSTLPSVVNSQNLPPMDLPRLPDESDLQNNKRMLDEEHSAAQLKRSRTGASSRQSSPWPQLSDDGNSLGQLNMNSKQSSLPQDLRQAGLYVQKPDPSAKKTKYYAVPGGRVPGIYTDYSSVEKQTKQYSGSRQKKFKTEDEAWEYMNENRSYVVIALQRQLQNDSPSPRPPPTHSTVGQNTPTSHAPIRSTVFQPIPSSPPPPYSTYPCEPSQSTEESMLPPAERERAASLSSSTTHSDDYISLDDLLDFVAEPEPTLSAEQKNVVDLVMEGKNVFYTGSAGCGKSTILNAVVRKLKQQEMKSARGLNRPFGGVQVVVTGDLQFFQLPPVRPFSRCIGCGWALKHEWMMQGEAKHTCENRECRYDFWMDGEKWAFKSAAWRECNFAHVNLTEIHRQSDRKFISILQKIRIGILSPTLDYDVEQYLTFKNGTIVENHKKVLLKNKSITEGAVKLFSSVAAVDRENMENMARLPSEPITYKCLDNFDWRNREDESLAKYQKESEDEPGTLQQLSGYRYDSTVTLKDGMRVLLKANFPNLGLVNGSQGTIIGFEPFQEYRLPRKSESGSDIGDSGLRGTHAKYAERQIKEYAEHNQRKAWPIVRFDNRSTKTIFADCSYSEVGEDVKDKPISVISRTQIPLVAAYAITVHKSQGMTLDRVIADLSEVFESSQLYVALSRCRSLEGLTVSALPNRALPGTDPHVQEFFRKYLVKKSLSAC</sequence>
<gene>
    <name evidence="3" type="ORF">GMOD_00007106</name>
</gene>
<feature type="domain" description="Ribonuclease H1 N-terminal" evidence="2">
    <location>
        <begin position="137"/>
        <end position="180"/>
    </location>
</feature>
<evidence type="ECO:0000313" key="3">
    <source>
        <dbReference type="EMBL" id="RMZ72110.1"/>
    </source>
</evidence>
<name>A0A3M7MCH3_9PLEO</name>
<dbReference type="InterPro" id="IPR009027">
    <property type="entry name" value="Ribosomal_bL9/RNase_H1_N"/>
</dbReference>
<protein>
    <recommendedName>
        <fullName evidence="2">Ribonuclease H1 N-terminal domain-containing protein</fullName>
    </recommendedName>
</protein>